<gene>
    <name evidence="1" type="ORF">LCGC14_0243910</name>
</gene>
<name>A0A0F9UAZ0_9ZZZZ</name>
<evidence type="ECO:0000313" key="1">
    <source>
        <dbReference type="EMBL" id="KKN88784.1"/>
    </source>
</evidence>
<sequence length="208" mass="23389">MSIDETGNKYGRLLVLKDSGQRAGDGAIVWLCLCSCGEKLTVSGKSLRSGNTTSCGCFQKESSAIRMTSHGMSDTPTYKSWAMMKTRCGLYASEARQAYKCVKICHRWTNSFEAFLKDMGERPKDCTLDRIDVEGNYEPGNCRWATVQQQQQNRKCNKLTKEAVREIRALYKNGNTQKQIALLFSVGPDQISRVLSRQSWSNVTEEEA</sequence>
<dbReference type="Gene3D" id="1.10.10.60">
    <property type="entry name" value="Homeodomain-like"/>
    <property type="match status" value="1"/>
</dbReference>
<organism evidence="1">
    <name type="scientific">marine sediment metagenome</name>
    <dbReference type="NCBI Taxonomy" id="412755"/>
    <lineage>
        <taxon>unclassified sequences</taxon>
        <taxon>metagenomes</taxon>
        <taxon>ecological metagenomes</taxon>
    </lineage>
</organism>
<protein>
    <submittedName>
        <fullName evidence="1">Uncharacterized protein</fullName>
    </submittedName>
</protein>
<comment type="caution">
    <text evidence="1">The sequence shown here is derived from an EMBL/GenBank/DDBJ whole genome shotgun (WGS) entry which is preliminary data.</text>
</comment>
<reference evidence="1" key="1">
    <citation type="journal article" date="2015" name="Nature">
        <title>Complex archaea that bridge the gap between prokaryotes and eukaryotes.</title>
        <authorList>
            <person name="Spang A."/>
            <person name="Saw J.H."/>
            <person name="Jorgensen S.L."/>
            <person name="Zaremba-Niedzwiedzka K."/>
            <person name="Martijn J."/>
            <person name="Lind A.E."/>
            <person name="van Eijk R."/>
            <person name="Schleper C."/>
            <person name="Guy L."/>
            <person name="Ettema T.J."/>
        </authorList>
    </citation>
    <scope>NUCLEOTIDE SEQUENCE</scope>
</reference>
<accession>A0A0F9UAZ0</accession>
<dbReference type="AlphaFoldDB" id="A0A0F9UAZ0"/>
<dbReference type="EMBL" id="LAZR01000125">
    <property type="protein sequence ID" value="KKN88784.1"/>
    <property type="molecule type" value="Genomic_DNA"/>
</dbReference>
<proteinExistence type="predicted"/>